<protein>
    <submittedName>
        <fullName evidence="2">T. brucei spp.-specific protein</fullName>
    </submittedName>
</protein>
<dbReference type="RefSeq" id="XP_011779226.1">
    <property type="nucleotide sequence ID" value="XM_011780924.1"/>
</dbReference>
<dbReference type="Proteomes" id="UP000002316">
    <property type="component" value="Chromosome 11"/>
</dbReference>
<reference evidence="3" key="1">
    <citation type="journal article" date="2010" name="PLoS Negl. Trop. Dis.">
        <title>The genome sequence of Trypanosoma brucei gambiense, causative agent of chronic human african trypanosomiasis.</title>
        <authorList>
            <person name="Jackson A.P."/>
            <person name="Sanders M."/>
            <person name="Berry A."/>
            <person name="McQuillan J."/>
            <person name="Aslett M.A."/>
            <person name="Quail M.A."/>
            <person name="Chukualim B."/>
            <person name="Capewell P."/>
            <person name="MacLeod A."/>
            <person name="Melville S.E."/>
            <person name="Gibson W."/>
            <person name="Barry J.D."/>
            <person name="Berriman M."/>
            <person name="Hertz-Fowler C."/>
        </authorList>
    </citation>
    <scope>NUCLEOTIDE SEQUENCE [LARGE SCALE GENOMIC DNA]</scope>
    <source>
        <strain evidence="3">MHOM/CI/86/DAL972</strain>
    </source>
</reference>
<dbReference type="AlphaFoldDB" id="D0A5L1"/>
<keyword evidence="1" id="KW-0812">Transmembrane</keyword>
<organism evidence="2 3">
    <name type="scientific">Trypanosoma brucei gambiense (strain MHOM/CI/86/DAL972)</name>
    <dbReference type="NCBI Taxonomy" id="679716"/>
    <lineage>
        <taxon>Eukaryota</taxon>
        <taxon>Discoba</taxon>
        <taxon>Euglenozoa</taxon>
        <taxon>Kinetoplastea</taxon>
        <taxon>Metakinetoplastina</taxon>
        <taxon>Trypanosomatida</taxon>
        <taxon>Trypanosomatidae</taxon>
        <taxon>Trypanosoma</taxon>
    </lineage>
</organism>
<proteinExistence type="predicted"/>
<dbReference type="EMBL" id="FN554974">
    <property type="protein sequence ID" value="CBH16962.1"/>
    <property type="molecule type" value="Genomic_DNA"/>
</dbReference>
<feature type="transmembrane region" description="Helical" evidence="1">
    <location>
        <begin position="100"/>
        <end position="118"/>
    </location>
</feature>
<dbReference type="PROSITE" id="PS51257">
    <property type="entry name" value="PROKAR_LIPOPROTEIN"/>
    <property type="match status" value="1"/>
</dbReference>
<gene>
    <name evidence="2" type="ORF">TbgDal_XI770</name>
</gene>
<dbReference type="VEuPathDB" id="TriTrypDB:Tbg972.11.770"/>
<evidence type="ECO:0000313" key="2">
    <source>
        <dbReference type="EMBL" id="CBH16962.1"/>
    </source>
</evidence>
<name>D0A5L1_TRYB9</name>
<accession>D0A5L1</accession>
<dbReference type="GeneID" id="23867795"/>
<evidence type="ECO:0000256" key="1">
    <source>
        <dbReference type="SAM" id="Phobius"/>
    </source>
</evidence>
<evidence type="ECO:0000313" key="3">
    <source>
        <dbReference type="Proteomes" id="UP000002316"/>
    </source>
</evidence>
<sequence>MKMAPVGKSSNRYWRYAEANNKMISFIYTGVASCLTTRSTRGCSSSNLINSRKCDSTYLCGQGQCACMLAVCHTWSSRYARLYVFRQRSTLYMYVSRKGASIYIYIYIYIYAYIYHLFTFKED</sequence>
<dbReference type="KEGG" id="tbg:TbgDal_XI770"/>
<keyword evidence="1" id="KW-1133">Transmembrane helix</keyword>
<keyword evidence="1" id="KW-0472">Membrane</keyword>